<dbReference type="PANTHER" id="PTHR48250:SF2">
    <property type="entry name" value="CUTINASE"/>
    <property type="match status" value="1"/>
</dbReference>
<protein>
    <recommendedName>
        <fullName evidence="2">cutinase</fullName>
        <ecNumber evidence="2">3.1.1.74</ecNumber>
    </recommendedName>
</protein>
<dbReference type="EMBL" id="MU005765">
    <property type="protein sequence ID" value="KAF2713255.1"/>
    <property type="molecule type" value="Genomic_DNA"/>
</dbReference>
<dbReference type="Pfam" id="PF01083">
    <property type="entry name" value="Cutinase"/>
    <property type="match status" value="1"/>
</dbReference>
<feature type="disulfide bond" evidence="8">
    <location>
        <begin position="38"/>
        <end position="115"/>
    </location>
</feature>
<feature type="chain" id="PRO_5026098344" description="cutinase" evidence="9">
    <location>
        <begin position="18"/>
        <end position="282"/>
    </location>
</feature>
<dbReference type="OrthoDB" id="2975078at2759"/>
<evidence type="ECO:0000256" key="8">
    <source>
        <dbReference type="PIRSR" id="PIRSR611150-2"/>
    </source>
</evidence>
<dbReference type="Gene3D" id="3.40.50.1820">
    <property type="entry name" value="alpha/beta hydrolase"/>
    <property type="match status" value="1"/>
</dbReference>
<name>A0A6G1KL28_9PLEO</name>
<evidence type="ECO:0000256" key="2">
    <source>
        <dbReference type="ARBA" id="ARBA00013095"/>
    </source>
</evidence>
<reference evidence="10" key="1">
    <citation type="journal article" date="2020" name="Stud. Mycol.">
        <title>101 Dothideomycetes genomes: a test case for predicting lifestyles and emergence of pathogens.</title>
        <authorList>
            <person name="Haridas S."/>
            <person name="Albert R."/>
            <person name="Binder M."/>
            <person name="Bloem J."/>
            <person name="Labutti K."/>
            <person name="Salamov A."/>
            <person name="Andreopoulos B."/>
            <person name="Baker S."/>
            <person name="Barry K."/>
            <person name="Bills G."/>
            <person name="Bluhm B."/>
            <person name="Cannon C."/>
            <person name="Castanera R."/>
            <person name="Culley D."/>
            <person name="Daum C."/>
            <person name="Ezra D."/>
            <person name="Gonzalez J."/>
            <person name="Henrissat B."/>
            <person name="Kuo A."/>
            <person name="Liang C."/>
            <person name="Lipzen A."/>
            <person name="Lutzoni F."/>
            <person name="Magnuson J."/>
            <person name="Mondo S."/>
            <person name="Nolan M."/>
            <person name="Ohm R."/>
            <person name="Pangilinan J."/>
            <person name="Park H.-J."/>
            <person name="Ramirez L."/>
            <person name="Alfaro M."/>
            <person name="Sun H."/>
            <person name="Tritt A."/>
            <person name="Yoshinaga Y."/>
            <person name="Zwiers L.-H."/>
            <person name="Turgeon B."/>
            <person name="Goodwin S."/>
            <person name="Spatafora J."/>
            <person name="Crous P."/>
            <person name="Grigoriev I."/>
        </authorList>
    </citation>
    <scope>NUCLEOTIDE SEQUENCE</scope>
    <source>
        <strain evidence="10">CBS 279.74</strain>
    </source>
</reference>
<gene>
    <name evidence="10" type="ORF">K504DRAFT_398303</name>
</gene>
<keyword evidence="3" id="KW-0719">Serine esterase</keyword>
<dbReference type="GO" id="GO:0005576">
    <property type="term" value="C:extracellular region"/>
    <property type="evidence" value="ECO:0007669"/>
    <property type="project" value="InterPro"/>
</dbReference>
<sequence length="282" mass="29981">MKSILYAIIATGTLVAATPVSRDVIDTSFDMDDNSTPCAKTAVIFARGTFDSGNIGVWVGPQFKKSLKDKIDSVAFQGVNEEDYPANLAEYITENGSESCANGLASTVNAYASKCPDAKIVVSGWSQGSLCAHKSLERINAAPLAQVKGLVVFGDPNGLMDKIAVPSSINVSSYCIKDTVVPDPLCSETLASGFKLPTSFSDLEDLVLDPLRDLPDLATGVEQTKAAIGILPQLALGFFRNAKYFAKDLLTGNVRRWLLTPQHFSYGNNGMAEEAAAFVAGL</sequence>
<keyword evidence="6 8" id="KW-1015">Disulfide bond</keyword>
<evidence type="ECO:0000256" key="1">
    <source>
        <dbReference type="ARBA" id="ARBA00007534"/>
    </source>
</evidence>
<dbReference type="GO" id="GO:0016052">
    <property type="term" value="P:carbohydrate catabolic process"/>
    <property type="evidence" value="ECO:0007669"/>
    <property type="project" value="TreeGrafter"/>
</dbReference>
<evidence type="ECO:0000256" key="9">
    <source>
        <dbReference type="SAM" id="SignalP"/>
    </source>
</evidence>
<keyword evidence="11" id="KW-1185">Reference proteome</keyword>
<evidence type="ECO:0000256" key="6">
    <source>
        <dbReference type="ARBA" id="ARBA00023157"/>
    </source>
</evidence>
<dbReference type="EC" id="3.1.1.74" evidence="2"/>
<dbReference type="SMART" id="SM01110">
    <property type="entry name" value="Cutinase"/>
    <property type="match status" value="1"/>
</dbReference>
<evidence type="ECO:0000313" key="10">
    <source>
        <dbReference type="EMBL" id="KAF2713255.1"/>
    </source>
</evidence>
<evidence type="ECO:0000313" key="11">
    <source>
        <dbReference type="Proteomes" id="UP000799428"/>
    </source>
</evidence>
<evidence type="ECO:0000256" key="3">
    <source>
        <dbReference type="ARBA" id="ARBA00022487"/>
    </source>
</evidence>
<dbReference type="InterPro" id="IPR000675">
    <property type="entry name" value="Cutinase/axe"/>
</dbReference>
<proteinExistence type="inferred from homology"/>
<keyword evidence="5" id="KW-0378">Hydrolase</keyword>
<dbReference type="PANTHER" id="PTHR48250">
    <property type="entry name" value="CUTINASE 2-RELATED"/>
    <property type="match status" value="1"/>
</dbReference>
<dbReference type="GO" id="GO:0050525">
    <property type="term" value="F:cutinase activity"/>
    <property type="evidence" value="ECO:0007669"/>
    <property type="project" value="UniProtKB-EC"/>
</dbReference>
<evidence type="ECO:0000256" key="4">
    <source>
        <dbReference type="ARBA" id="ARBA00022729"/>
    </source>
</evidence>
<dbReference type="InterPro" id="IPR029058">
    <property type="entry name" value="AB_hydrolase_fold"/>
</dbReference>
<evidence type="ECO:0000256" key="7">
    <source>
        <dbReference type="ARBA" id="ARBA00034045"/>
    </source>
</evidence>
<comment type="similarity">
    <text evidence="1">Belongs to the cutinase family.</text>
</comment>
<comment type="catalytic activity">
    <reaction evidence="7">
        <text>cutin + H2O = cutin monomers.</text>
        <dbReference type="EC" id="3.1.1.74"/>
    </reaction>
</comment>
<dbReference type="SUPFAM" id="SSF53474">
    <property type="entry name" value="alpha/beta-Hydrolases"/>
    <property type="match status" value="1"/>
</dbReference>
<feature type="signal peptide" evidence="9">
    <location>
        <begin position="1"/>
        <end position="17"/>
    </location>
</feature>
<dbReference type="Proteomes" id="UP000799428">
    <property type="component" value="Unassembled WGS sequence"/>
</dbReference>
<keyword evidence="4 9" id="KW-0732">Signal</keyword>
<accession>A0A6G1KL28</accession>
<organism evidence="10 11">
    <name type="scientific">Pleomassaria siparia CBS 279.74</name>
    <dbReference type="NCBI Taxonomy" id="1314801"/>
    <lineage>
        <taxon>Eukaryota</taxon>
        <taxon>Fungi</taxon>
        <taxon>Dikarya</taxon>
        <taxon>Ascomycota</taxon>
        <taxon>Pezizomycotina</taxon>
        <taxon>Dothideomycetes</taxon>
        <taxon>Pleosporomycetidae</taxon>
        <taxon>Pleosporales</taxon>
        <taxon>Pleomassariaceae</taxon>
        <taxon>Pleomassaria</taxon>
    </lineage>
</organism>
<dbReference type="AlphaFoldDB" id="A0A6G1KL28"/>
<dbReference type="InterPro" id="IPR011150">
    <property type="entry name" value="Cutinase_monf"/>
</dbReference>
<evidence type="ECO:0000256" key="5">
    <source>
        <dbReference type="ARBA" id="ARBA00022801"/>
    </source>
</evidence>